<reference evidence="2 3" key="1">
    <citation type="journal article" date="2023" name="Life. Sci Alliance">
        <title>Evolutionary insights into 3D genome organization and epigenetic landscape of Vigna mungo.</title>
        <authorList>
            <person name="Junaid A."/>
            <person name="Singh B."/>
            <person name="Bhatia S."/>
        </authorList>
    </citation>
    <scope>NUCLEOTIDE SEQUENCE [LARGE SCALE GENOMIC DNA]</scope>
    <source>
        <strain evidence="2">Urdbean</strain>
    </source>
</reference>
<accession>A0AAQ3SAQ6</accession>
<dbReference type="AlphaFoldDB" id="A0AAQ3SAQ6"/>
<feature type="compositionally biased region" description="Basic residues" evidence="1">
    <location>
        <begin position="34"/>
        <end position="48"/>
    </location>
</feature>
<dbReference type="EMBL" id="CP144700">
    <property type="protein sequence ID" value="WVZ23777.1"/>
    <property type="molecule type" value="Genomic_DNA"/>
</dbReference>
<gene>
    <name evidence="2" type="ORF">V8G54_002321</name>
</gene>
<name>A0AAQ3SAQ6_VIGMU</name>
<organism evidence="2 3">
    <name type="scientific">Vigna mungo</name>
    <name type="common">Black gram</name>
    <name type="synonym">Phaseolus mungo</name>
    <dbReference type="NCBI Taxonomy" id="3915"/>
    <lineage>
        <taxon>Eukaryota</taxon>
        <taxon>Viridiplantae</taxon>
        <taxon>Streptophyta</taxon>
        <taxon>Embryophyta</taxon>
        <taxon>Tracheophyta</taxon>
        <taxon>Spermatophyta</taxon>
        <taxon>Magnoliopsida</taxon>
        <taxon>eudicotyledons</taxon>
        <taxon>Gunneridae</taxon>
        <taxon>Pentapetalae</taxon>
        <taxon>rosids</taxon>
        <taxon>fabids</taxon>
        <taxon>Fabales</taxon>
        <taxon>Fabaceae</taxon>
        <taxon>Papilionoideae</taxon>
        <taxon>50 kb inversion clade</taxon>
        <taxon>NPAAA clade</taxon>
        <taxon>indigoferoid/millettioid clade</taxon>
        <taxon>Phaseoleae</taxon>
        <taxon>Vigna</taxon>
    </lineage>
</organism>
<evidence type="ECO:0000313" key="2">
    <source>
        <dbReference type="EMBL" id="WVZ23777.1"/>
    </source>
</evidence>
<evidence type="ECO:0000256" key="1">
    <source>
        <dbReference type="SAM" id="MobiDB-lite"/>
    </source>
</evidence>
<sequence>MKKGKKNQNSNSILSGAAAADPGEQNWKSTANTSRRRCSVVNARRRKNSPVGKQSPAVVPWRIHHHSFKFRRRTKKRAIAAPPFHLKKLTERSRPRVAIPAQPPPLPPALRSHDGLLLLRLCSPLGATHGGGGGNG</sequence>
<feature type="region of interest" description="Disordered" evidence="1">
    <location>
        <begin position="1"/>
        <end position="57"/>
    </location>
</feature>
<evidence type="ECO:0000313" key="3">
    <source>
        <dbReference type="Proteomes" id="UP001374535"/>
    </source>
</evidence>
<keyword evidence="3" id="KW-1185">Reference proteome</keyword>
<protein>
    <submittedName>
        <fullName evidence="2">Uncharacterized protein</fullName>
    </submittedName>
</protein>
<dbReference type="Proteomes" id="UP001374535">
    <property type="component" value="Chromosome 1"/>
</dbReference>
<proteinExistence type="predicted"/>